<evidence type="ECO:0000256" key="1">
    <source>
        <dbReference type="SAM" id="Phobius"/>
    </source>
</evidence>
<feature type="transmembrane region" description="Helical" evidence="1">
    <location>
        <begin position="12"/>
        <end position="29"/>
    </location>
</feature>
<feature type="domain" description="Acyltransferase 3" evidence="2">
    <location>
        <begin position="4"/>
        <end position="349"/>
    </location>
</feature>
<feature type="transmembrane region" description="Helical" evidence="1">
    <location>
        <begin position="141"/>
        <end position="161"/>
    </location>
</feature>
<name>A0ABM7T8M9_9CLOT</name>
<accession>A0ABM7T8M9</accession>
<feature type="transmembrane region" description="Helical" evidence="1">
    <location>
        <begin position="330"/>
        <end position="353"/>
    </location>
</feature>
<keyword evidence="1" id="KW-0472">Membrane</keyword>
<gene>
    <name evidence="3" type="ORF">psyc5s11_43940</name>
</gene>
<evidence type="ECO:0000313" key="3">
    <source>
        <dbReference type="EMBL" id="BCZ48327.1"/>
    </source>
</evidence>
<keyword evidence="1" id="KW-0812">Transmembrane</keyword>
<evidence type="ECO:0000313" key="4">
    <source>
        <dbReference type="Proteomes" id="UP000824633"/>
    </source>
</evidence>
<feature type="transmembrane region" description="Helical" evidence="1">
    <location>
        <begin position="41"/>
        <end position="65"/>
    </location>
</feature>
<dbReference type="Proteomes" id="UP000824633">
    <property type="component" value="Chromosome"/>
</dbReference>
<sequence>MRRNEIDWIRNICVLLLFVFHTASIFTYYEPWYIWSNSKSWLATMIFIVCIPWHMPVLFFLAGASTRFSLGSRSEKIYIWERVKKLLIPFILGMLILVPPQGYFARASRGKPVGNYFEQWKYFWTTISDIPYDGGFGPAHLWFILYLFIISIIGLFIIRSFKKQGMKKFLLKLKDILTSRYSLIFTVVLLFIADMIPLAIAEKNILIFLIVFLMGYIVYGDNDYLEYIDKNKKKSLIITVIFFVLYISIILPYYNLGNSDDKGLKVLLSITRNGAMITNIVTIIGYGTKYLTSRGKLLDYLNKACFPVYILHQPVIVIIAYYLLEYSTLPMYLSILIILGSSVPITFGIYEIFRRIKITKYLIGVK</sequence>
<proteinExistence type="predicted"/>
<keyword evidence="4" id="KW-1185">Reference proteome</keyword>
<dbReference type="GO" id="GO:0016746">
    <property type="term" value="F:acyltransferase activity"/>
    <property type="evidence" value="ECO:0007669"/>
    <property type="project" value="UniProtKB-KW"/>
</dbReference>
<dbReference type="InterPro" id="IPR002656">
    <property type="entry name" value="Acyl_transf_3_dom"/>
</dbReference>
<keyword evidence="3" id="KW-0012">Acyltransferase</keyword>
<dbReference type="RefSeq" id="WP_224034596.1">
    <property type="nucleotide sequence ID" value="NZ_AP024849.1"/>
</dbReference>
<keyword evidence="1" id="KW-1133">Transmembrane helix</keyword>
<dbReference type="PANTHER" id="PTHR36927:SF3">
    <property type="entry name" value="GLUCANS BIOSYNTHESIS PROTEIN C"/>
    <property type="match status" value="1"/>
</dbReference>
<dbReference type="InterPro" id="IPR050623">
    <property type="entry name" value="Glucan_succinyl_AcylTrfase"/>
</dbReference>
<reference evidence="4" key="1">
    <citation type="submission" date="2021-07" db="EMBL/GenBank/DDBJ databases">
        <title>Complete genome sequencing of a Clostridium isolate.</title>
        <authorList>
            <person name="Ueki A."/>
            <person name="Tonouchi A."/>
        </authorList>
    </citation>
    <scope>NUCLEOTIDE SEQUENCE [LARGE SCALE GENOMIC DNA]</scope>
    <source>
        <strain evidence="4">C5S11</strain>
    </source>
</reference>
<feature type="transmembrane region" description="Helical" evidence="1">
    <location>
        <begin position="181"/>
        <end position="200"/>
    </location>
</feature>
<feature type="transmembrane region" description="Helical" evidence="1">
    <location>
        <begin position="86"/>
        <end position="104"/>
    </location>
</feature>
<feature type="transmembrane region" description="Helical" evidence="1">
    <location>
        <begin position="274"/>
        <end position="292"/>
    </location>
</feature>
<organism evidence="3 4">
    <name type="scientific">Clostridium gelidum</name>
    <dbReference type="NCBI Taxonomy" id="704125"/>
    <lineage>
        <taxon>Bacteria</taxon>
        <taxon>Bacillati</taxon>
        <taxon>Bacillota</taxon>
        <taxon>Clostridia</taxon>
        <taxon>Eubacteriales</taxon>
        <taxon>Clostridiaceae</taxon>
        <taxon>Clostridium</taxon>
    </lineage>
</organism>
<keyword evidence="3" id="KW-0808">Transferase</keyword>
<protein>
    <submittedName>
        <fullName evidence="3">Acyltransferase</fullName>
    </submittedName>
</protein>
<feature type="transmembrane region" description="Helical" evidence="1">
    <location>
        <begin position="236"/>
        <end position="254"/>
    </location>
</feature>
<dbReference type="EMBL" id="AP024849">
    <property type="protein sequence ID" value="BCZ48327.1"/>
    <property type="molecule type" value="Genomic_DNA"/>
</dbReference>
<feature type="transmembrane region" description="Helical" evidence="1">
    <location>
        <begin position="304"/>
        <end position="324"/>
    </location>
</feature>
<feature type="transmembrane region" description="Helical" evidence="1">
    <location>
        <begin position="206"/>
        <end position="224"/>
    </location>
</feature>
<dbReference type="PANTHER" id="PTHR36927">
    <property type="entry name" value="BLR4337 PROTEIN"/>
    <property type="match status" value="1"/>
</dbReference>
<evidence type="ECO:0000259" key="2">
    <source>
        <dbReference type="Pfam" id="PF01757"/>
    </source>
</evidence>
<dbReference type="Pfam" id="PF01757">
    <property type="entry name" value="Acyl_transf_3"/>
    <property type="match status" value="1"/>
</dbReference>